<reference evidence="2 3" key="1">
    <citation type="submission" date="2016-08" db="EMBL/GenBank/DDBJ databases">
        <title>Genome sequence of Clavibacter michiganensis subsp. michiganensis strain CASJ007.</title>
        <authorList>
            <person name="Thapa S.P."/>
            <person name="Coaker G."/>
        </authorList>
    </citation>
    <scope>NUCLEOTIDE SEQUENCE [LARGE SCALE GENOMIC DNA]</scope>
    <source>
        <strain evidence="2">CASJ007</strain>
    </source>
</reference>
<feature type="compositionally biased region" description="Low complexity" evidence="1">
    <location>
        <begin position="1"/>
        <end position="20"/>
    </location>
</feature>
<evidence type="ECO:0000313" key="2">
    <source>
        <dbReference type="EMBL" id="OUE02739.1"/>
    </source>
</evidence>
<dbReference type="Proteomes" id="UP000195062">
    <property type="component" value="Unassembled WGS sequence"/>
</dbReference>
<proteinExistence type="predicted"/>
<dbReference type="EMBL" id="MDHH01000002">
    <property type="protein sequence ID" value="OUE02739.1"/>
    <property type="molecule type" value="Genomic_DNA"/>
</dbReference>
<evidence type="ECO:0000256" key="1">
    <source>
        <dbReference type="SAM" id="MobiDB-lite"/>
    </source>
</evidence>
<name>A0A251XIA1_CLAMM</name>
<feature type="compositionally biased region" description="Polar residues" evidence="1">
    <location>
        <begin position="23"/>
        <end position="32"/>
    </location>
</feature>
<organism evidence="2 3">
    <name type="scientific">Clavibacter michiganensis subsp. michiganensis</name>
    <dbReference type="NCBI Taxonomy" id="33013"/>
    <lineage>
        <taxon>Bacteria</taxon>
        <taxon>Bacillati</taxon>
        <taxon>Actinomycetota</taxon>
        <taxon>Actinomycetes</taxon>
        <taxon>Micrococcales</taxon>
        <taxon>Microbacteriaceae</taxon>
        <taxon>Clavibacter</taxon>
    </lineage>
</organism>
<evidence type="ECO:0000313" key="3">
    <source>
        <dbReference type="Proteomes" id="UP000195062"/>
    </source>
</evidence>
<sequence length="81" mass="8327">MASSSSTPSLSAVATSVTVPRRWSSTASSETKLSAWPGTGTSAGGRSGSRSIWRTASQPMKPTRPPVRGGRPGIRGVSQRA</sequence>
<accession>A0A251XIA1</accession>
<keyword evidence="3" id="KW-1185">Reference proteome</keyword>
<comment type="caution">
    <text evidence="2">The sequence shown here is derived from an EMBL/GenBank/DDBJ whole genome shotgun (WGS) entry which is preliminary data.</text>
</comment>
<gene>
    <name evidence="2" type="ORF">CMMCAS07_12035</name>
</gene>
<dbReference type="AlphaFoldDB" id="A0A251XIA1"/>
<protein>
    <submittedName>
        <fullName evidence="2">Uncharacterized protein</fullName>
    </submittedName>
</protein>
<feature type="region of interest" description="Disordered" evidence="1">
    <location>
        <begin position="1"/>
        <end position="81"/>
    </location>
</feature>